<evidence type="ECO:0000256" key="3">
    <source>
        <dbReference type="ARBA" id="ARBA00022553"/>
    </source>
</evidence>
<organism evidence="9 10">
    <name type="scientific">Clostridium butyricum</name>
    <dbReference type="NCBI Taxonomy" id="1492"/>
    <lineage>
        <taxon>Bacteria</taxon>
        <taxon>Bacillati</taxon>
        <taxon>Bacillota</taxon>
        <taxon>Clostridia</taxon>
        <taxon>Eubacteriales</taxon>
        <taxon>Clostridiaceae</taxon>
        <taxon>Clostridium</taxon>
    </lineage>
</organism>
<dbReference type="InterPro" id="IPR036097">
    <property type="entry name" value="HisK_dim/P_sf"/>
</dbReference>
<dbReference type="GO" id="GO:0005524">
    <property type="term" value="F:ATP binding"/>
    <property type="evidence" value="ECO:0007669"/>
    <property type="project" value="UniProtKB-KW"/>
</dbReference>
<dbReference type="InterPro" id="IPR000014">
    <property type="entry name" value="PAS"/>
</dbReference>
<dbReference type="InterPro" id="IPR005467">
    <property type="entry name" value="His_kinase_dom"/>
</dbReference>
<comment type="caution">
    <text evidence="9">The sequence shown here is derived from an EMBL/GenBank/DDBJ whole genome shotgun (WGS) entry which is preliminary data.</text>
</comment>
<sequence>MENNKKKLSDMLLIIKVSMIIFTVIIVYMHLSEYWMNTKVEVVGKINIFTAMFFLLITIVVYMLCILMSPKVEMYHNVFKLKWLIENILCILFISLPVHFFVTYTNEYKYIFLLLILSSTIQYGSKYGMITSLFSSIAILSTDLLYAPIKDGINMIFQQDIIMTGIFIVIGWIFGYYVDLVSEEDRKKENKLNVLNNKLEEKIKQRKEIQKILVNNETCYDILFENSINAVIVHKDGKILYANRSAINLLGYDYIDDFNVKTICEFYTEKQREYINSKYRKIEKEHMSKVIEEETIIDMFGKVIPVSNTSSFFLYKEESAILTVLTDVTNEKKIESLKLDMEKNIKILNETKEFNMLIRSFFINMSHELKTPITVMYSAIQAIDLNIQKYNSDSVERDREYIKNMKQNCLRMIRLINNFVDATRLEAGEMKISKENADIVDAVESIIQKTAQYIHDKSIELIFDTNVEEKLMAFDKEVMKRILLNLISNAIKFGDKKQKIQIDLNSVDDYVFINVKDEGRGIPRNKLDVIFERFGQVDNSLSRECEGSGVGLYLVKCFVELHNGKIKIISSEGEGTEVIICLPVEVLDDMEFSSKRIVESDEEKIQREFSDIYSI</sequence>
<dbReference type="Gene3D" id="3.30.450.20">
    <property type="entry name" value="PAS domain"/>
    <property type="match status" value="1"/>
</dbReference>
<dbReference type="EMBL" id="LRDH01000056">
    <property type="protein sequence ID" value="PPV16991.1"/>
    <property type="molecule type" value="Genomic_DNA"/>
</dbReference>
<keyword evidence="4" id="KW-0808">Transferase</keyword>
<dbReference type="SMART" id="SM00388">
    <property type="entry name" value="HisKA"/>
    <property type="match status" value="1"/>
</dbReference>
<dbReference type="Gene3D" id="3.30.565.10">
    <property type="entry name" value="Histidine kinase-like ATPase, C-terminal domain"/>
    <property type="match status" value="1"/>
</dbReference>
<protein>
    <recommendedName>
        <fullName evidence="2">histidine kinase</fullName>
        <ecNumber evidence="2">2.7.13.3</ecNumber>
    </recommendedName>
</protein>
<dbReference type="NCBIfam" id="TIGR00229">
    <property type="entry name" value="sensory_box"/>
    <property type="match status" value="1"/>
</dbReference>
<dbReference type="EC" id="2.7.13.3" evidence="2"/>
<keyword evidence="8" id="KW-0902">Two-component regulatory system</keyword>
<evidence type="ECO:0000256" key="1">
    <source>
        <dbReference type="ARBA" id="ARBA00000085"/>
    </source>
</evidence>
<dbReference type="GO" id="GO:0000155">
    <property type="term" value="F:phosphorelay sensor kinase activity"/>
    <property type="evidence" value="ECO:0007669"/>
    <property type="project" value="InterPro"/>
</dbReference>
<dbReference type="SUPFAM" id="SSF55874">
    <property type="entry name" value="ATPase domain of HSP90 chaperone/DNA topoisomerase II/histidine kinase"/>
    <property type="match status" value="1"/>
</dbReference>
<dbReference type="InterPro" id="IPR003661">
    <property type="entry name" value="HisK_dim/P_dom"/>
</dbReference>
<proteinExistence type="predicted"/>
<dbReference type="Pfam" id="PF02518">
    <property type="entry name" value="HATPase_c"/>
    <property type="match status" value="1"/>
</dbReference>
<dbReference type="FunFam" id="3.30.565.10:FF:000037">
    <property type="entry name" value="Hybrid sensor histidine kinase/response regulator"/>
    <property type="match status" value="1"/>
</dbReference>
<dbReference type="InterPro" id="IPR004358">
    <property type="entry name" value="Sig_transdc_His_kin-like_C"/>
</dbReference>
<keyword evidence="6 9" id="KW-0418">Kinase</keyword>
<keyword evidence="3" id="KW-0597">Phosphoprotein</keyword>
<gene>
    <name evidence="9" type="ORF">AWN73_09075</name>
</gene>
<accession>A0A2S7FDR0</accession>
<evidence type="ECO:0000256" key="5">
    <source>
        <dbReference type="ARBA" id="ARBA00022741"/>
    </source>
</evidence>
<keyword evidence="7" id="KW-0067">ATP-binding</keyword>
<evidence type="ECO:0000256" key="4">
    <source>
        <dbReference type="ARBA" id="ARBA00022679"/>
    </source>
</evidence>
<dbReference type="PROSITE" id="PS50109">
    <property type="entry name" value="HIS_KIN"/>
    <property type="match status" value="1"/>
</dbReference>
<evidence type="ECO:0000256" key="7">
    <source>
        <dbReference type="ARBA" id="ARBA00022840"/>
    </source>
</evidence>
<dbReference type="SUPFAM" id="SSF55785">
    <property type="entry name" value="PYP-like sensor domain (PAS domain)"/>
    <property type="match status" value="1"/>
</dbReference>
<dbReference type="InterPro" id="IPR036890">
    <property type="entry name" value="HATPase_C_sf"/>
</dbReference>
<dbReference type="Pfam" id="PF00512">
    <property type="entry name" value="HisKA"/>
    <property type="match status" value="1"/>
</dbReference>
<dbReference type="Gene3D" id="1.10.287.130">
    <property type="match status" value="1"/>
</dbReference>
<dbReference type="SMART" id="SM00387">
    <property type="entry name" value="HATPase_c"/>
    <property type="match status" value="1"/>
</dbReference>
<dbReference type="PROSITE" id="PS50112">
    <property type="entry name" value="PAS"/>
    <property type="match status" value="1"/>
</dbReference>
<keyword evidence="5" id="KW-0547">Nucleotide-binding</keyword>
<dbReference type="PRINTS" id="PR00344">
    <property type="entry name" value="BCTRLSENSOR"/>
</dbReference>
<dbReference type="PANTHER" id="PTHR43547">
    <property type="entry name" value="TWO-COMPONENT HISTIDINE KINASE"/>
    <property type="match status" value="1"/>
</dbReference>
<evidence type="ECO:0000313" key="9">
    <source>
        <dbReference type="EMBL" id="PPV16991.1"/>
    </source>
</evidence>
<dbReference type="Pfam" id="PF13426">
    <property type="entry name" value="PAS_9"/>
    <property type="match status" value="1"/>
</dbReference>
<dbReference type="InterPro" id="IPR035965">
    <property type="entry name" value="PAS-like_dom_sf"/>
</dbReference>
<evidence type="ECO:0000256" key="2">
    <source>
        <dbReference type="ARBA" id="ARBA00012438"/>
    </source>
</evidence>
<dbReference type="PANTHER" id="PTHR43547:SF2">
    <property type="entry name" value="HYBRID SIGNAL TRANSDUCTION HISTIDINE KINASE C"/>
    <property type="match status" value="1"/>
</dbReference>
<dbReference type="SUPFAM" id="SSF47384">
    <property type="entry name" value="Homodimeric domain of signal transducing histidine kinase"/>
    <property type="match status" value="1"/>
</dbReference>
<dbReference type="CDD" id="cd00082">
    <property type="entry name" value="HisKA"/>
    <property type="match status" value="1"/>
</dbReference>
<dbReference type="AlphaFoldDB" id="A0A2S7FDR0"/>
<evidence type="ECO:0000256" key="6">
    <source>
        <dbReference type="ARBA" id="ARBA00022777"/>
    </source>
</evidence>
<name>A0A2S7FDR0_CLOBU</name>
<evidence type="ECO:0000313" key="10">
    <source>
        <dbReference type="Proteomes" id="UP000238081"/>
    </source>
</evidence>
<dbReference type="InterPro" id="IPR003594">
    <property type="entry name" value="HATPase_dom"/>
</dbReference>
<dbReference type="Proteomes" id="UP000238081">
    <property type="component" value="Unassembled WGS sequence"/>
</dbReference>
<reference evidence="9 10" key="1">
    <citation type="submission" date="2016-01" db="EMBL/GenBank/DDBJ databases">
        <title>Characterization of the Clostridium difficile lineages that are prevalent in Hong Kong and China.</title>
        <authorList>
            <person name="Kwok J.S.-L."/>
            <person name="Lam W.-Y."/>
            <person name="Ip M."/>
            <person name="Chan T.-F."/>
            <person name="Hawkey P.M."/>
            <person name="Tsui S.K.-W."/>
        </authorList>
    </citation>
    <scope>NUCLEOTIDE SEQUENCE [LARGE SCALE GENOMIC DNA]</scope>
    <source>
        <strain evidence="9 10">300064</strain>
    </source>
</reference>
<evidence type="ECO:0000256" key="8">
    <source>
        <dbReference type="ARBA" id="ARBA00023012"/>
    </source>
</evidence>
<comment type="catalytic activity">
    <reaction evidence="1">
        <text>ATP + protein L-histidine = ADP + protein N-phospho-L-histidine.</text>
        <dbReference type="EC" id="2.7.13.3"/>
    </reaction>
</comment>